<gene>
    <name evidence="4" type="ORF">CO097_06950</name>
</gene>
<protein>
    <recommendedName>
        <fullName evidence="3">Response regulatory domain-containing protein</fullName>
    </recommendedName>
</protein>
<dbReference type="SUPFAM" id="SSF52172">
    <property type="entry name" value="CheY-like"/>
    <property type="match status" value="1"/>
</dbReference>
<dbReference type="PANTHER" id="PTHR44591:SF3">
    <property type="entry name" value="RESPONSE REGULATORY DOMAIN-CONTAINING PROTEIN"/>
    <property type="match status" value="1"/>
</dbReference>
<keyword evidence="1 2" id="KW-0597">Phosphoprotein</keyword>
<dbReference type="CDD" id="cd00156">
    <property type="entry name" value="REC"/>
    <property type="match status" value="1"/>
</dbReference>
<name>A0A2M8C9V9_9BACT</name>
<dbReference type="InterPro" id="IPR001789">
    <property type="entry name" value="Sig_transdc_resp-reg_receiver"/>
</dbReference>
<evidence type="ECO:0000313" key="5">
    <source>
        <dbReference type="Proteomes" id="UP000228560"/>
    </source>
</evidence>
<evidence type="ECO:0000313" key="4">
    <source>
        <dbReference type="EMBL" id="PJB55842.1"/>
    </source>
</evidence>
<feature type="domain" description="Response regulatory" evidence="3">
    <location>
        <begin position="87"/>
        <end position="202"/>
    </location>
</feature>
<dbReference type="SMART" id="SM00448">
    <property type="entry name" value="REC"/>
    <property type="match status" value="1"/>
</dbReference>
<comment type="caution">
    <text evidence="4">The sequence shown here is derived from an EMBL/GenBank/DDBJ whole genome shotgun (WGS) entry which is preliminary data.</text>
</comment>
<dbReference type="Gene3D" id="3.40.50.2300">
    <property type="match status" value="1"/>
</dbReference>
<dbReference type="Pfam" id="PF00072">
    <property type="entry name" value="Response_reg"/>
    <property type="match status" value="1"/>
</dbReference>
<dbReference type="PANTHER" id="PTHR44591">
    <property type="entry name" value="STRESS RESPONSE REGULATOR PROTEIN 1"/>
    <property type="match status" value="1"/>
</dbReference>
<dbReference type="InterPro" id="IPR050595">
    <property type="entry name" value="Bact_response_regulator"/>
</dbReference>
<evidence type="ECO:0000256" key="1">
    <source>
        <dbReference type="ARBA" id="ARBA00022553"/>
    </source>
</evidence>
<evidence type="ECO:0000256" key="2">
    <source>
        <dbReference type="PROSITE-ProRule" id="PRU00169"/>
    </source>
</evidence>
<reference evidence="4 5" key="1">
    <citation type="submission" date="2017-09" db="EMBL/GenBank/DDBJ databases">
        <title>Depth-based differentiation of microbial function through sediment-hosted aquifers and enrichment of novel symbionts in the deep terrestrial subsurface.</title>
        <authorList>
            <person name="Probst A.J."/>
            <person name="Ladd B."/>
            <person name="Jarett J.K."/>
            <person name="Geller-Mcgrath D.E."/>
            <person name="Sieber C.M."/>
            <person name="Emerson J.B."/>
            <person name="Anantharaman K."/>
            <person name="Thomas B.C."/>
            <person name="Malmstrom R."/>
            <person name="Stieglmeier M."/>
            <person name="Klingl A."/>
            <person name="Woyke T."/>
            <person name="Ryan C.M."/>
            <person name="Banfield J.F."/>
        </authorList>
    </citation>
    <scope>NUCLEOTIDE SEQUENCE [LARGE SCALE GENOMIC DNA]</scope>
    <source>
        <strain evidence="4">CG_4_9_14_3_um_filter_33_16</strain>
    </source>
</reference>
<sequence>MLELKYDVRRGADTYRLIYHSRLKSWILNGIIKRDEALVWRSGLSGWRKPEELEELIPFFEQREQARLRREKEELRPTPLPKRQIKNVLIVDDEEDLCWLLTNALQSKGYNVSATNSIIKGIACLKEKIPNLVLLDLKLPDGNGMDMLPEIKAAAPQAVVVIISAYGSEEKRAEVKDKDGVHGFIDKPFTEERILEIIAQFQERKDPYTWTDWSAEMSKVKG</sequence>
<accession>A0A2M8C9V9</accession>
<dbReference type="EMBL" id="PFTV01000175">
    <property type="protein sequence ID" value="PJB55842.1"/>
    <property type="molecule type" value="Genomic_DNA"/>
</dbReference>
<evidence type="ECO:0000259" key="3">
    <source>
        <dbReference type="PROSITE" id="PS50110"/>
    </source>
</evidence>
<dbReference type="AlphaFoldDB" id="A0A2M8C9V9"/>
<proteinExistence type="predicted"/>
<dbReference type="InterPro" id="IPR011006">
    <property type="entry name" value="CheY-like_superfamily"/>
</dbReference>
<dbReference type="GO" id="GO:0000160">
    <property type="term" value="P:phosphorelay signal transduction system"/>
    <property type="evidence" value="ECO:0007669"/>
    <property type="project" value="InterPro"/>
</dbReference>
<feature type="modified residue" description="4-aspartylphosphate" evidence="2">
    <location>
        <position position="136"/>
    </location>
</feature>
<dbReference type="Proteomes" id="UP000228560">
    <property type="component" value="Unassembled WGS sequence"/>
</dbReference>
<dbReference type="PROSITE" id="PS50110">
    <property type="entry name" value="RESPONSE_REGULATORY"/>
    <property type="match status" value="1"/>
</dbReference>
<organism evidence="4 5">
    <name type="scientific">Candidatus Infernicultor aquiphilus</name>
    <dbReference type="NCBI Taxonomy" id="1805029"/>
    <lineage>
        <taxon>Bacteria</taxon>
        <taxon>Pseudomonadati</taxon>
        <taxon>Atribacterota</taxon>
        <taxon>Candidatus Phoenicimicrobiia</taxon>
        <taxon>Candidatus Pheonicimicrobiales</taxon>
        <taxon>Candidatus Phoenicimicrobiaceae</taxon>
        <taxon>Candidatus Infernicultor</taxon>
    </lineage>
</organism>